<dbReference type="PROSITE" id="PS00135">
    <property type="entry name" value="TRYPSIN_SER"/>
    <property type="match status" value="1"/>
</dbReference>
<evidence type="ECO:0000256" key="2">
    <source>
        <dbReference type="SAM" id="MobiDB-lite"/>
    </source>
</evidence>
<feature type="signal peptide" evidence="3">
    <location>
        <begin position="1"/>
        <end position="24"/>
    </location>
</feature>
<dbReference type="Gene3D" id="2.40.10.10">
    <property type="entry name" value="Trypsin-like serine proteases"/>
    <property type="match status" value="1"/>
</dbReference>
<feature type="chain" id="PRO_5035277091" evidence="3">
    <location>
        <begin position="25"/>
        <end position="299"/>
    </location>
</feature>
<sequence>MAFSALATAAALTAFVPTSGTAYAATPDGDVSVDVVGGHVATEPYPAMASLQIATPDNPHQHICGATLVSRQWAVTNAHCVTAPSGAVMPPQMIHLRIGSHDRTTAGEYVGVTAVLPHAEWDWATGTNRVADIAMIRLDRYVQLQQIEIATRLQRGRAVARVLGFGTTEPAGDGDLPTMLQELDTRLVPDGRCTAGGISEGEICVNNVHGTDGICYGDSGGPVMQRTQGRWQLIGGASRGTTDDGCGTGPAIFTDTTYYRTWMFDVMRTGKVPPAAPGAAPAPPSTATAATRSWHGLAA</sequence>
<gene>
    <name evidence="5" type="ORF">Val02_66760</name>
</gene>
<dbReference type="Pfam" id="PF00089">
    <property type="entry name" value="Trypsin"/>
    <property type="match status" value="1"/>
</dbReference>
<accession>A0A8J3YTV9</accession>
<dbReference type="InterPro" id="IPR001314">
    <property type="entry name" value="Peptidase_S1A"/>
</dbReference>
<proteinExistence type="predicted"/>
<keyword evidence="6" id="KW-1185">Reference proteome</keyword>
<dbReference type="InterPro" id="IPR009003">
    <property type="entry name" value="Peptidase_S1_PA"/>
</dbReference>
<protein>
    <submittedName>
        <fullName evidence="5">Serine protease</fullName>
    </submittedName>
</protein>
<dbReference type="GO" id="GO:0006508">
    <property type="term" value="P:proteolysis"/>
    <property type="evidence" value="ECO:0007669"/>
    <property type="project" value="UniProtKB-KW"/>
</dbReference>
<keyword evidence="1" id="KW-1015">Disulfide bond</keyword>
<dbReference type="InterPro" id="IPR043504">
    <property type="entry name" value="Peptidase_S1_PA_chymotrypsin"/>
</dbReference>
<keyword evidence="5" id="KW-0378">Hydrolase</keyword>
<dbReference type="PRINTS" id="PR00722">
    <property type="entry name" value="CHYMOTRYPSIN"/>
</dbReference>
<organism evidence="5 6">
    <name type="scientific">Virgisporangium aliadipatigenens</name>
    <dbReference type="NCBI Taxonomy" id="741659"/>
    <lineage>
        <taxon>Bacteria</taxon>
        <taxon>Bacillati</taxon>
        <taxon>Actinomycetota</taxon>
        <taxon>Actinomycetes</taxon>
        <taxon>Micromonosporales</taxon>
        <taxon>Micromonosporaceae</taxon>
        <taxon>Virgisporangium</taxon>
    </lineage>
</organism>
<evidence type="ECO:0000313" key="5">
    <source>
        <dbReference type="EMBL" id="GIJ49790.1"/>
    </source>
</evidence>
<feature type="domain" description="Peptidase S1" evidence="4">
    <location>
        <begin position="35"/>
        <end position="268"/>
    </location>
</feature>
<dbReference type="InterPro" id="IPR033116">
    <property type="entry name" value="TRYPSIN_SER"/>
</dbReference>
<feature type="compositionally biased region" description="Pro residues" evidence="2">
    <location>
        <begin position="274"/>
        <end position="284"/>
    </location>
</feature>
<name>A0A8J3YTV9_9ACTN</name>
<dbReference type="GO" id="GO:0004252">
    <property type="term" value="F:serine-type endopeptidase activity"/>
    <property type="evidence" value="ECO:0007669"/>
    <property type="project" value="InterPro"/>
</dbReference>
<dbReference type="PANTHER" id="PTHR24260">
    <property type="match status" value="1"/>
</dbReference>
<keyword evidence="3" id="KW-0732">Signal</keyword>
<dbReference type="InterPro" id="IPR001254">
    <property type="entry name" value="Trypsin_dom"/>
</dbReference>
<dbReference type="SUPFAM" id="SSF50494">
    <property type="entry name" value="Trypsin-like serine proteases"/>
    <property type="match status" value="1"/>
</dbReference>
<dbReference type="PROSITE" id="PS50240">
    <property type="entry name" value="TRYPSIN_DOM"/>
    <property type="match status" value="1"/>
</dbReference>
<evidence type="ECO:0000313" key="6">
    <source>
        <dbReference type="Proteomes" id="UP000619260"/>
    </source>
</evidence>
<comment type="caution">
    <text evidence="5">The sequence shown here is derived from an EMBL/GenBank/DDBJ whole genome shotgun (WGS) entry which is preliminary data.</text>
</comment>
<keyword evidence="5" id="KW-0645">Protease</keyword>
<evidence type="ECO:0000256" key="1">
    <source>
        <dbReference type="ARBA" id="ARBA00023157"/>
    </source>
</evidence>
<dbReference type="PANTHER" id="PTHR24260:SF132">
    <property type="entry name" value="PEPTIDASE S1 DOMAIN-CONTAINING PROTEIN"/>
    <property type="match status" value="1"/>
</dbReference>
<dbReference type="Proteomes" id="UP000619260">
    <property type="component" value="Unassembled WGS sequence"/>
</dbReference>
<dbReference type="AlphaFoldDB" id="A0A8J3YTV9"/>
<evidence type="ECO:0000259" key="4">
    <source>
        <dbReference type="PROSITE" id="PS50240"/>
    </source>
</evidence>
<dbReference type="CDD" id="cd00190">
    <property type="entry name" value="Tryp_SPc"/>
    <property type="match status" value="1"/>
</dbReference>
<dbReference type="InterPro" id="IPR051333">
    <property type="entry name" value="CLIP_Serine_Protease"/>
</dbReference>
<dbReference type="EMBL" id="BOPF01000030">
    <property type="protein sequence ID" value="GIJ49790.1"/>
    <property type="molecule type" value="Genomic_DNA"/>
</dbReference>
<dbReference type="SMART" id="SM00020">
    <property type="entry name" value="Tryp_SPc"/>
    <property type="match status" value="1"/>
</dbReference>
<feature type="region of interest" description="Disordered" evidence="2">
    <location>
        <begin position="274"/>
        <end position="294"/>
    </location>
</feature>
<evidence type="ECO:0000256" key="3">
    <source>
        <dbReference type="SAM" id="SignalP"/>
    </source>
</evidence>
<reference evidence="5" key="1">
    <citation type="submission" date="2021-01" db="EMBL/GenBank/DDBJ databases">
        <title>Whole genome shotgun sequence of Virgisporangium aliadipatigenens NBRC 105644.</title>
        <authorList>
            <person name="Komaki H."/>
            <person name="Tamura T."/>
        </authorList>
    </citation>
    <scope>NUCLEOTIDE SEQUENCE</scope>
    <source>
        <strain evidence="5">NBRC 105644</strain>
    </source>
</reference>